<proteinExistence type="predicted"/>
<name>A0A6C0JM43_9ZZZZ</name>
<sequence>MEEIINAMCKVFEIVSTIIRTEVFNQPVLPVTRYDTCVTTSDIIINTNNPQIYFSTLESVQIL</sequence>
<dbReference type="EMBL" id="MN740659">
    <property type="protein sequence ID" value="QHU06659.1"/>
    <property type="molecule type" value="Genomic_DNA"/>
</dbReference>
<dbReference type="AlphaFoldDB" id="A0A6C0JM43"/>
<accession>A0A6C0JM43</accession>
<organism evidence="1">
    <name type="scientific">viral metagenome</name>
    <dbReference type="NCBI Taxonomy" id="1070528"/>
    <lineage>
        <taxon>unclassified sequences</taxon>
        <taxon>metagenomes</taxon>
        <taxon>organismal metagenomes</taxon>
    </lineage>
</organism>
<reference evidence="1" key="1">
    <citation type="journal article" date="2020" name="Nature">
        <title>Giant virus diversity and host interactions through global metagenomics.</title>
        <authorList>
            <person name="Schulz F."/>
            <person name="Roux S."/>
            <person name="Paez-Espino D."/>
            <person name="Jungbluth S."/>
            <person name="Walsh D.A."/>
            <person name="Denef V.J."/>
            <person name="McMahon K.D."/>
            <person name="Konstantinidis K.T."/>
            <person name="Eloe-Fadrosh E.A."/>
            <person name="Kyrpides N.C."/>
            <person name="Woyke T."/>
        </authorList>
    </citation>
    <scope>NUCLEOTIDE SEQUENCE</scope>
    <source>
        <strain evidence="1">GVMAG-S-1035315-10</strain>
    </source>
</reference>
<protein>
    <submittedName>
        <fullName evidence="1">Uncharacterized protein</fullName>
    </submittedName>
</protein>
<evidence type="ECO:0000313" key="1">
    <source>
        <dbReference type="EMBL" id="QHU06659.1"/>
    </source>
</evidence>